<gene>
    <name evidence="2" type="ORF">ALQ84_00901</name>
</gene>
<protein>
    <recommendedName>
        <fullName evidence="1">Type VI lipase adapter protein Tla3 C-terminal domain-containing protein</fullName>
    </recommendedName>
</protein>
<feature type="domain" description="Type VI lipase adapter protein Tla3 C-terminal" evidence="1">
    <location>
        <begin position="1"/>
        <end position="37"/>
    </location>
</feature>
<reference evidence="2 3" key="1">
    <citation type="submission" date="2018-08" db="EMBL/GenBank/DDBJ databases">
        <title>Recombination of ecologically and evolutionarily significant loci maintains genetic cohesion in the Pseudomonas syringae species complex.</title>
        <authorList>
            <person name="Dillon M."/>
            <person name="Thakur S."/>
            <person name="Almeida R.N.D."/>
            <person name="Weir B.S."/>
            <person name="Guttman D.S."/>
        </authorList>
    </citation>
    <scope>NUCLEOTIDE SEQUENCE [LARGE SCALE GENOMIC DNA]</scope>
    <source>
        <strain evidence="2 3">ICMP 4086</strain>
    </source>
</reference>
<comment type="caution">
    <text evidence="2">The sequence shown here is derived from an EMBL/GenBank/DDBJ whole genome shotgun (WGS) entry which is preliminary data.</text>
</comment>
<sequence>ALVEINLATIASYKDGGVSAVVYAGTDGSLTVQMVRPPDEARKAKNSQNRGADPFTYGSPTGGAPAE</sequence>
<dbReference type="Pfam" id="PF20995">
    <property type="entry name" value="Tla3_C"/>
    <property type="match status" value="1"/>
</dbReference>
<evidence type="ECO:0000313" key="3">
    <source>
        <dbReference type="Proteomes" id="UP000278587"/>
    </source>
</evidence>
<dbReference type="EMBL" id="RBOC01000018">
    <property type="protein sequence ID" value="RMM14722.1"/>
    <property type="molecule type" value="Genomic_DNA"/>
</dbReference>
<dbReference type="Proteomes" id="UP000278587">
    <property type="component" value="Unassembled WGS sequence"/>
</dbReference>
<feature type="non-terminal residue" evidence="2">
    <location>
        <position position="1"/>
    </location>
</feature>
<evidence type="ECO:0000313" key="2">
    <source>
        <dbReference type="EMBL" id="RMM14722.1"/>
    </source>
</evidence>
<evidence type="ECO:0000259" key="1">
    <source>
        <dbReference type="Pfam" id="PF20995"/>
    </source>
</evidence>
<proteinExistence type="predicted"/>
<dbReference type="AlphaFoldDB" id="A0A0P9K0I9"/>
<accession>A0A0P9K0I9</accession>
<organism evidence="2 3">
    <name type="scientific">Pseudomonas caricapapayae</name>
    <dbReference type="NCBI Taxonomy" id="46678"/>
    <lineage>
        <taxon>Bacteria</taxon>
        <taxon>Pseudomonadati</taxon>
        <taxon>Pseudomonadota</taxon>
        <taxon>Gammaproteobacteria</taxon>
        <taxon>Pseudomonadales</taxon>
        <taxon>Pseudomonadaceae</taxon>
        <taxon>Pseudomonas</taxon>
    </lineage>
</organism>
<name>A0A0P9K0I9_9PSED</name>
<dbReference type="InterPro" id="IPR048303">
    <property type="entry name" value="Tla3_C"/>
</dbReference>
<dbReference type="OrthoDB" id="7031078at2"/>